<sequence length="87" mass="9817">MTKPTQAVQPTPPPQPPIILTPQVAINPDTPTKILWHIAKHIPELRRWVIANPAADAKLLEYIAQQGGPDVRYSFDILFAAYDYCQR</sequence>
<organism evidence="2 3">
    <name type="scientific">Gardnerella vaginalis</name>
    <dbReference type="NCBI Taxonomy" id="2702"/>
    <lineage>
        <taxon>Bacteria</taxon>
        <taxon>Bacillati</taxon>
        <taxon>Actinomycetota</taxon>
        <taxon>Actinomycetes</taxon>
        <taxon>Bifidobacteriales</taxon>
        <taxon>Bifidobacteriaceae</taxon>
        <taxon>Gardnerella</taxon>
    </lineage>
</organism>
<dbReference type="Proteomes" id="UP000259221">
    <property type="component" value="Unassembled WGS sequence"/>
</dbReference>
<evidence type="ECO:0000259" key="1">
    <source>
        <dbReference type="Pfam" id="PF25591"/>
    </source>
</evidence>
<gene>
    <name evidence="2" type="ORF">AXE77_04420</name>
</gene>
<comment type="caution">
    <text evidence="2">The sequence shown here is derived from an EMBL/GenBank/DDBJ whole genome shotgun (WGS) entry which is preliminary data.</text>
</comment>
<dbReference type="InterPro" id="IPR057893">
    <property type="entry name" value="LRV_2"/>
</dbReference>
<name>A0A3E1IZQ2_GARVA</name>
<reference evidence="2 3" key="1">
    <citation type="submission" date="2016-02" db="EMBL/GenBank/DDBJ databases">
        <authorList>
            <person name="Alioto T."/>
            <person name="Alioto T."/>
        </authorList>
    </citation>
    <scope>NUCLEOTIDE SEQUENCE [LARGE SCALE GENOMIC DNA]</scope>
    <source>
        <strain evidence="2 3">NR010</strain>
    </source>
</reference>
<dbReference type="RefSeq" id="WP_116712386.1">
    <property type="nucleotide sequence ID" value="NZ_LRTV01000008.1"/>
</dbReference>
<evidence type="ECO:0000313" key="2">
    <source>
        <dbReference type="EMBL" id="RFD79599.1"/>
    </source>
</evidence>
<feature type="domain" description="Leucine rich repeat variant" evidence="1">
    <location>
        <begin position="21"/>
        <end position="72"/>
    </location>
</feature>
<dbReference type="AlphaFoldDB" id="A0A3E1IZQ2"/>
<protein>
    <recommendedName>
        <fullName evidence="1">Leucine rich repeat variant domain-containing protein</fullName>
    </recommendedName>
</protein>
<accession>A0A3E1IZQ2</accession>
<dbReference type="EMBL" id="LRTV01000008">
    <property type="protein sequence ID" value="RFD79599.1"/>
    <property type="molecule type" value="Genomic_DNA"/>
</dbReference>
<proteinExistence type="predicted"/>
<dbReference type="Pfam" id="PF25591">
    <property type="entry name" value="LRV_2"/>
    <property type="match status" value="1"/>
</dbReference>
<dbReference type="OrthoDB" id="3238842at2"/>
<evidence type="ECO:0000313" key="3">
    <source>
        <dbReference type="Proteomes" id="UP000259221"/>
    </source>
</evidence>